<gene>
    <name evidence="2" type="ORF">CO026_01015</name>
</gene>
<dbReference type="SMART" id="SM01321">
    <property type="entry name" value="Y1_Tnp"/>
    <property type="match status" value="1"/>
</dbReference>
<evidence type="ECO:0000313" key="2">
    <source>
        <dbReference type="EMBL" id="PJC56307.1"/>
    </source>
</evidence>
<reference evidence="3" key="1">
    <citation type="submission" date="2017-09" db="EMBL/GenBank/DDBJ databases">
        <title>Depth-based differentiation of microbial function through sediment-hosted aquifers and enrichment of novel symbionts in the deep terrestrial subsurface.</title>
        <authorList>
            <person name="Probst A.J."/>
            <person name="Ladd B."/>
            <person name="Jarett J.K."/>
            <person name="Geller-Mcgrath D.E."/>
            <person name="Sieber C.M.K."/>
            <person name="Emerson J.B."/>
            <person name="Anantharaman K."/>
            <person name="Thomas B.C."/>
            <person name="Malmstrom R."/>
            <person name="Stieglmeier M."/>
            <person name="Klingl A."/>
            <person name="Woyke T."/>
            <person name="Ryan C.M."/>
            <person name="Banfield J.F."/>
        </authorList>
    </citation>
    <scope>NUCLEOTIDE SEQUENCE [LARGE SCALE GENOMIC DNA]</scope>
</reference>
<dbReference type="Pfam" id="PF01797">
    <property type="entry name" value="Y1_Tnp"/>
    <property type="match status" value="1"/>
</dbReference>
<proteinExistence type="predicted"/>
<organism evidence="2 3">
    <name type="scientific">Candidatus Kaiserbacteria bacterium CG_4_9_14_0_2_um_filter_41_32</name>
    <dbReference type="NCBI Taxonomy" id="1974601"/>
    <lineage>
        <taxon>Bacteria</taxon>
        <taxon>Candidatus Kaiseribacteriota</taxon>
    </lineage>
</organism>
<feature type="domain" description="Transposase IS200-like" evidence="1">
    <location>
        <begin position="9"/>
        <end position="91"/>
    </location>
</feature>
<evidence type="ECO:0000259" key="1">
    <source>
        <dbReference type="SMART" id="SM01321"/>
    </source>
</evidence>
<sequence>KYKRLSHSVWLCTYHIVFCPKYRYKVLQGKAEVLVRNQLYRLSAQKDHVLIEEVNIQSDHVHLIISIPPKYAVSEIMGFLKGKIAIKLFQE</sequence>
<dbReference type="SUPFAM" id="SSF143422">
    <property type="entry name" value="Transposase IS200-like"/>
    <property type="match status" value="1"/>
</dbReference>
<evidence type="ECO:0000313" key="3">
    <source>
        <dbReference type="Proteomes" id="UP000230391"/>
    </source>
</evidence>
<dbReference type="PANTHER" id="PTHR33360">
    <property type="entry name" value="TRANSPOSASE FOR INSERTION SEQUENCE ELEMENT IS200"/>
    <property type="match status" value="1"/>
</dbReference>
<feature type="non-terminal residue" evidence="2">
    <location>
        <position position="91"/>
    </location>
</feature>
<dbReference type="Gene3D" id="3.30.70.1290">
    <property type="entry name" value="Transposase IS200-like"/>
    <property type="match status" value="1"/>
</dbReference>
<dbReference type="NCBIfam" id="NF033573">
    <property type="entry name" value="transpos_IS200"/>
    <property type="match status" value="1"/>
</dbReference>
<dbReference type="Proteomes" id="UP000230391">
    <property type="component" value="Unassembled WGS sequence"/>
</dbReference>
<dbReference type="AlphaFoldDB" id="A0A2M8FF85"/>
<dbReference type="PANTHER" id="PTHR33360:SF2">
    <property type="entry name" value="TRANSPOSASE FOR INSERTION SEQUENCE ELEMENT IS200"/>
    <property type="match status" value="1"/>
</dbReference>
<accession>A0A2M8FF85</accession>
<feature type="non-terminal residue" evidence="2">
    <location>
        <position position="1"/>
    </location>
</feature>
<dbReference type="GO" id="GO:0006313">
    <property type="term" value="P:DNA transposition"/>
    <property type="evidence" value="ECO:0007669"/>
    <property type="project" value="InterPro"/>
</dbReference>
<dbReference type="GO" id="GO:0004803">
    <property type="term" value="F:transposase activity"/>
    <property type="evidence" value="ECO:0007669"/>
    <property type="project" value="InterPro"/>
</dbReference>
<name>A0A2M8FF85_9BACT</name>
<comment type="caution">
    <text evidence="2">The sequence shown here is derived from an EMBL/GenBank/DDBJ whole genome shotgun (WGS) entry which is preliminary data.</text>
</comment>
<dbReference type="InterPro" id="IPR002686">
    <property type="entry name" value="Transposase_17"/>
</dbReference>
<dbReference type="InterPro" id="IPR036515">
    <property type="entry name" value="Transposase_17_sf"/>
</dbReference>
<dbReference type="EMBL" id="PFRD01000046">
    <property type="protein sequence ID" value="PJC56307.1"/>
    <property type="molecule type" value="Genomic_DNA"/>
</dbReference>
<protein>
    <submittedName>
        <fullName evidence="2">IS200/IS605 family transposase</fullName>
    </submittedName>
</protein>
<dbReference type="GO" id="GO:0003677">
    <property type="term" value="F:DNA binding"/>
    <property type="evidence" value="ECO:0007669"/>
    <property type="project" value="InterPro"/>
</dbReference>